<dbReference type="EMBL" id="MU005967">
    <property type="protein sequence ID" value="KAF2862243.1"/>
    <property type="molecule type" value="Genomic_DNA"/>
</dbReference>
<protein>
    <recommendedName>
        <fullName evidence="7">U3 small nucleolar RNA-associated protein 6 N-terminal domain-containing protein</fullName>
    </recommendedName>
</protein>
<sequence length="254" mass="29926">MAGASDKARFYLEQSVPELQGWEKKGVFSREEITAITSKRSDFEHKLNARGSKPEDYARYIDYENNLHVLCRKRCERMGIKESRKAKYNGQKIIFHIFDRGTRKFPGDLALWMQYIEYCKREKAHQKLAKAFTAVLRLKPTEHELWALAARWYAEEQGDMSSARSYLRRGLRFCNQRKELLIEFARLEAAYREKLKARRRILGVDKDGEEGKVDEKEAEDEYQWEEDEGDEDEDMIKLPKAKAKEKEKEKAVAS</sequence>
<dbReference type="SMART" id="SM00386">
    <property type="entry name" value="HAT"/>
    <property type="match status" value="2"/>
</dbReference>
<evidence type="ECO:0000256" key="1">
    <source>
        <dbReference type="ARBA" id="ARBA00004604"/>
    </source>
</evidence>
<keyword evidence="9" id="KW-1185">Reference proteome</keyword>
<dbReference type="InterPro" id="IPR003107">
    <property type="entry name" value="HAT"/>
</dbReference>
<dbReference type="GO" id="GO:0000462">
    <property type="term" value="P:maturation of SSU-rRNA from tricistronic rRNA transcript (SSU-rRNA, 5.8S rRNA, LSU-rRNA)"/>
    <property type="evidence" value="ECO:0007669"/>
    <property type="project" value="InterPro"/>
</dbReference>
<dbReference type="Gene3D" id="1.25.40.10">
    <property type="entry name" value="Tetratricopeptide repeat domain"/>
    <property type="match status" value="1"/>
</dbReference>
<feature type="compositionally biased region" description="Acidic residues" evidence="6">
    <location>
        <begin position="216"/>
        <end position="234"/>
    </location>
</feature>
<keyword evidence="4" id="KW-0677">Repeat</keyword>
<name>A0A6A7C4E7_9PEZI</name>
<dbReference type="AlphaFoldDB" id="A0A6A7C4E7"/>
<dbReference type="GO" id="GO:0032040">
    <property type="term" value="C:small-subunit processome"/>
    <property type="evidence" value="ECO:0007669"/>
    <property type="project" value="TreeGrafter"/>
</dbReference>
<feature type="domain" description="U3 small nucleolar RNA-associated protein 6 N-terminal" evidence="7">
    <location>
        <begin position="12"/>
        <end position="87"/>
    </location>
</feature>
<dbReference type="PANTHER" id="PTHR23271:SF1">
    <property type="entry name" value="U3 SMALL NUCLEOLAR RNA-ASSOCIATED PROTEIN 6 HOMOLOG"/>
    <property type="match status" value="1"/>
</dbReference>
<evidence type="ECO:0000256" key="6">
    <source>
        <dbReference type="SAM" id="MobiDB-lite"/>
    </source>
</evidence>
<dbReference type="SUPFAM" id="SSF48452">
    <property type="entry name" value="TPR-like"/>
    <property type="match status" value="1"/>
</dbReference>
<comment type="similarity">
    <text evidence="2">Belongs to the UTP6 family.</text>
</comment>
<evidence type="ECO:0000256" key="3">
    <source>
        <dbReference type="ARBA" id="ARBA00022552"/>
    </source>
</evidence>
<keyword evidence="5" id="KW-0539">Nucleus</keyword>
<feature type="region of interest" description="Disordered" evidence="6">
    <location>
        <begin position="208"/>
        <end position="254"/>
    </location>
</feature>
<accession>A0A6A7C4E7</accession>
<dbReference type="GO" id="GO:0030515">
    <property type="term" value="F:snoRNA binding"/>
    <property type="evidence" value="ECO:0007669"/>
    <property type="project" value="InterPro"/>
</dbReference>
<evidence type="ECO:0000313" key="8">
    <source>
        <dbReference type="EMBL" id="KAF2862243.1"/>
    </source>
</evidence>
<dbReference type="InterPro" id="IPR013949">
    <property type="entry name" value="Utp6"/>
</dbReference>
<feature type="compositionally biased region" description="Basic and acidic residues" evidence="6">
    <location>
        <begin position="242"/>
        <end position="254"/>
    </location>
</feature>
<evidence type="ECO:0000256" key="2">
    <source>
        <dbReference type="ARBA" id="ARBA00010734"/>
    </source>
</evidence>
<dbReference type="InterPro" id="IPR055347">
    <property type="entry name" value="UTP6_N"/>
</dbReference>
<evidence type="ECO:0000256" key="4">
    <source>
        <dbReference type="ARBA" id="ARBA00022737"/>
    </source>
</evidence>
<reference evidence="8" key="1">
    <citation type="journal article" date="2020" name="Stud. Mycol.">
        <title>101 Dothideomycetes genomes: a test case for predicting lifestyles and emergence of pathogens.</title>
        <authorList>
            <person name="Haridas S."/>
            <person name="Albert R."/>
            <person name="Binder M."/>
            <person name="Bloem J."/>
            <person name="Labutti K."/>
            <person name="Salamov A."/>
            <person name="Andreopoulos B."/>
            <person name="Baker S."/>
            <person name="Barry K."/>
            <person name="Bills G."/>
            <person name="Bluhm B."/>
            <person name="Cannon C."/>
            <person name="Castanera R."/>
            <person name="Culley D."/>
            <person name="Daum C."/>
            <person name="Ezra D."/>
            <person name="Gonzalez J."/>
            <person name="Henrissat B."/>
            <person name="Kuo A."/>
            <person name="Liang C."/>
            <person name="Lipzen A."/>
            <person name="Lutzoni F."/>
            <person name="Magnuson J."/>
            <person name="Mondo S."/>
            <person name="Nolan M."/>
            <person name="Ohm R."/>
            <person name="Pangilinan J."/>
            <person name="Park H.-J."/>
            <person name="Ramirez L."/>
            <person name="Alfaro M."/>
            <person name="Sun H."/>
            <person name="Tritt A."/>
            <person name="Yoshinaga Y."/>
            <person name="Zwiers L.-H."/>
            <person name="Turgeon B."/>
            <person name="Goodwin S."/>
            <person name="Spatafora J."/>
            <person name="Crous P."/>
            <person name="Grigoriev I."/>
        </authorList>
    </citation>
    <scope>NUCLEOTIDE SEQUENCE</scope>
    <source>
        <strain evidence="8">CBS 480.64</strain>
    </source>
</reference>
<dbReference type="Pfam" id="PF08640">
    <property type="entry name" value="U3_assoc_6"/>
    <property type="match status" value="1"/>
</dbReference>
<comment type="subcellular location">
    <subcellularLocation>
        <location evidence="1">Nucleus</location>
        <location evidence="1">Nucleolus</location>
    </subcellularLocation>
</comment>
<dbReference type="Proteomes" id="UP000799421">
    <property type="component" value="Unassembled WGS sequence"/>
</dbReference>
<evidence type="ECO:0000256" key="5">
    <source>
        <dbReference type="ARBA" id="ARBA00023242"/>
    </source>
</evidence>
<organism evidence="8 9">
    <name type="scientific">Piedraia hortae CBS 480.64</name>
    <dbReference type="NCBI Taxonomy" id="1314780"/>
    <lineage>
        <taxon>Eukaryota</taxon>
        <taxon>Fungi</taxon>
        <taxon>Dikarya</taxon>
        <taxon>Ascomycota</taxon>
        <taxon>Pezizomycotina</taxon>
        <taxon>Dothideomycetes</taxon>
        <taxon>Dothideomycetidae</taxon>
        <taxon>Capnodiales</taxon>
        <taxon>Piedraiaceae</taxon>
        <taxon>Piedraia</taxon>
    </lineage>
</organism>
<evidence type="ECO:0000313" key="9">
    <source>
        <dbReference type="Proteomes" id="UP000799421"/>
    </source>
</evidence>
<keyword evidence="3" id="KW-0698">rRNA processing</keyword>
<dbReference type="PANTHER" id="PTHR23271">
    <property type="entry name" value="HEPATOCELLULAR CARCINOMA-ASSOCIATED ANTIGEN 66"/>
    <property type="match status" value="1"/>
</dbReference>
<evidence type="ECO:0000259" key="7">
    <source>
        <dbReference type="Pfam" id="PF08640"/>
    </source>
</evidence>
<dbReference type="OrthoDB" id="28112at2759"/>
<dbReference type="GO" id="GO:0034388">
    <property type="term" value="C:Pwp2p-containing subcomplex of 90S preribosome"/>
    <property type="evidence" value="ECO:0007669"/>
    <property type="project" value="TreeGrafter"/>
</dbReference>
<dbReference type="InterPro" id="IPR011990">
    <property type="entry name" value="TPR-like_helical_dom_sf"/>
</dbReference>
<proteinExistence type="inferred from homology"/>
<gene>
    <name evidence="8" type="ORF">K470DRAFT_213271</name>
</gene>